<dbReference type="EMBL" id="BSXT01003256">
    <property type="protein sequence ID" value="GMF53280.1"/>
    <property type="molecule type" value="Genomic_DNA"/>
</dbReference>
<keyword evidence="3" id="KW-1185">Reference proteome</keyword>
<evidence type="ECO:0000256" key="1">
    <source>
        <dbReference type="SAM" id="MobiDB-lite"/>
    </source>
</evidence>
<accession>A0A9W6Y242</accession>
<name>A0A9W6Y242_9STRA</name>
<dbReference type="AlphaFoldDB" id="A0A9W6Y242"/>
<reference evidence="2" key="1">
    <citation type="submission" date="2023-04" db="EMBL/GenBank/DDBJ databases">
        <title>Phytophthora fragariaefolia NBRC 109709.</title>
        <authorList>
            <person name="Ichikawa N."/>
            <person name="Sato H."/>
            <person name="Tonouchi N."/>
        </authorList>
    </citation>
    <scope>NUCLEOTIDE SEQUENCE</scope>
    <source>
        <strain evidence="2">NBRC 109709</strain>
    </source>
</reference>
<sequence>MADTVDQWNAIVRHDVIRHESHDKPLHQGTRPANHNSADGQRRSIRRHLRKGQQEGRYLIVVAKLLARWPEIFISPLAVVDKPGAVKVDIRLINDYNNRVQCDTVSQSESSEAKNLVRFFKELALMTSVPHGWLRFVPRAIAVTKDNEEETEEQ</sequence>
<dbReference type="Proteomes" id="UP001165121">
    <property type="component" value="Unassembled WGS sequence"/>
</dbReference>
<organism evidence="2 3">
    <name type="scientific">Phytophthora fragariaefolia</name>
    <dbReference type="NCBI Taxonomy" id="1490495"/>
    <lineage>
        <taxon>Eukaryota</taxon>
        <taxon>Sar</taxon>
        <taxon>Stramenopiles</taxon>
        <taxon>Oomycota</taxon>
        <taxon>Peronosporomycetes</taxon>
        <taxon>Peronosporales</taxon>
        <taxon>Peronosporaceae</taxon>
        <taxon>Phytophthora</taxon>
    </lineage>
</organism>
<dbReference type="OrthoDB" id="123788at2759"/>
<comment type="caution">
    <text evidence="2">The sequence shown here is derived from an EMBL/GenBank/DDBJ whole genome shotgun (WGS) entry which is preliminary data.</text>
</comment>
<protein>
    <submittedName>
        <fullName evidence="2">Unnamed protein product</fullName>
    </submittedName>
</protein>
<evidence type="ECO:0000313" key="2">
    <source>
        <dbReference type="EMBL" id="GMF53280.1"/>
    </source>
</evidence>
<feature type="region of interest" description="Disordered" evidence="1">
    <location>
        <begin position="20"/>
        <end position="44"/>
    </location>
</feature>
<gene>
    <name evidence="2" type="ORF">Pfra01_002199200</name>
</gene>
<proteinExistence type="predicted"/>
<evidence type="ECO:0000313" key="3">
    <source>
        <dbReference type="Proteomes" id="UP001165121"/>
    </source>
</evidence>